<evidence type="ECO:0000256" key="1">
    <source>
        <dbReference type="SAM" id="Phobius"/>
    </source>
</evidence>
<name>A0A5J9T9H1_9POAL</name>
<dbReference type="Proteomes" id="UP000324897">
    <property type="component" value="Chromosome 3"/>
</dbReference>
<gene>
    <name evidence="2" type="ORF">EJB05_41445</name>
</gene>
<feature type="non-terminal residue" evidence="2">
    <location>
        <position position="1"/>
    </location>
</feature>
<sequence length="111" mass="11783">MAAAAIRSLRRLIGEQPGMNGRDLAIDRQQQLLIDSGCILMLLGAVILTHQLGEAAAGSGDAEFVRLFALVLWLLGTALAMMSLVARQFPRLAAAGVNLARALRNYLLGGL</sequence>
<feature type="transmembrane region" description="Helical" evidence="1">
    <location>
        <begin position="32"/>
        <end position="52"/>
    </location>
</feature>
<keyword evidence="1" id="KW-0472">Membrane</keyword>
<dbReference type="Gramene" id="TVU08060">
    <property type="protein sequence ID" value="TVU08060"/>
    <property type="gene ID" value="EJB05_41445"/>
</dbReference>
<dbReference type="OrthoDB" id="695760at2759"/>
<organism evidence="2 3">
    <name type="scientific">Eragrostis curvula</name>
    <name type="common">weeping love grass</name>
    <dbReference type="NCBI Taxonomy" id="38414"/>
    <lineage>
        <taxon>Eukaryota</taxon>
        <taxon>Viridiplantae</taxon>
        <taxon>Streptophyta</taxon>
        <taxon>Embryophyta</taxon>
        <taxon>Tracheophyta</taxon>
        <taxon>Spermatophyta</taxon>
        <taxon>Magnoliopsida</taxon>
        <taxon>Liliopsida</taxon>
        <taxon>Poales</taxon>
        <taxon>Poaceae</taxon>
        <taxon>PACMAD clade</taxon>
        <taxon>Chloridoideae</taxon>
        <taxon>Eragrostideae</taxon>
        <taxon>Eragrostidinae</taxon>
        <taxon>Eragrostis</taxon>
    </lineage>
</organism>
<accession>A0A5J9T9H1</accession>
<keyword evidence="1" id="KW-0812">Transmembrane</keyword>
<evidence type="ECO:0000313" key="2">
    <source>
        <dbReference type="EMBL" id="TVU08060.1"/>
    </source>
</evidence>
<comment type="caution">
    <text evidence="2">The sequence shown here is derived from an EMBL/GenBank/DDBJ whole genome shotgun (WGS) entry which is preliminary data.</text>
</comment>
<proteinExistence type="predicted"/>
<keyword evidence="3" id="KW-1185">Reference proteome</keyword>
<reference evidence="2 3" key="1">
    <citation type="journal article" date="2019" name="Sci. Rep.">
        <title>A high-quality genome of Eragrostis curvula grass provides insights into Poaceae evolution and supports new strategies to enhance forage quality.</title>
        <authorList>
            <person name="Carballo J."/>
            <person name="Santos B.A.C.M."/>
            <person name="Zappacosta D."/>
            <person name="Garbus I."/>
            <person name="Selva J.P."/>
            <person name="Gallo C.A."/>
            <person name="Diaz A."/>
            <person name="Albertini E."/>
            <person name="Caccamo M."/>
            <person name="Echenique V."/>
        </authorList>
    </citation>
    <scope>NUCLEOTIDE SEQUENCE [LARGE SCALE GENOMIC DNA]</scope>
    <source>
        <strain evidence="3">cv. Victoria</strain>
        <tissue evidence="2">Leaf</tissue>
    </source>
</reference>
<keyword evidence="1" id="KW-1133">Transmembrane helix</keyword>
<protein>
    <submittedName>
        <fullName evidence="2">Uncharacterized protein</fullName>
    </submittedName>
</protein>
<dbReference type="AlphaFoldDB" id="A0A5J9T9H1"/>
<feature type="transmembrane region" description="Helical" evidence="1">
    <location>
        <begin position="64"/>
        <end position="86"/>
    </location>
</feature>
<evidence type="ECO:0000313" key="3">
    <source>
        <dbReference type="Proteomes" id="UP000324897"/>
    </source>
</evidence>
<dbReference type="EMBL" id="RWGY01000039">
    <property type="protein sequence ID" value="TVU08060.1"/>
    <property type="molecule type" value="Genomic_DNA"/>
</dbReference>